<name>A0A4Q5C8Y1_9FIRM</name>
<evidence type="ECO:0000313" key="2">
    <source>
        <dbReference type="Proteomes" id="UP000292665"/>
    </source>
</evidence>
<evidence type="ECO:0000313" key="1">
    <source>
        <dbReference type="EMBL" id="RYS80301.1"/>
    </source>
</evidence>
<protein>
    <recommendedName>
        <fullName evidence="3">Sporulation initiation factor Spo0A C-terminal domain-containing protein</fullName>
    </recommendedName>
</protein>
<accession>A0A4Q5C8Y1</accession>
<dbReference type="InterPro" id="IPR036388">
    <property type="entry name" value="WH-like_DNA-bd_sf"/>
</dbReference>
<dbReference type="EMBL" id="RCYR01000010">
    <property type="protein sequence ID" value="RYS80301.1"/>
    <property type="molecule type" value="Genomic_DNA"/>
</dbReference>
<dbReference type="RefSeq" id="WP_129794884.1">
    <property type="nucleotide sequence ID" value="NZ_RCYR01000010.1"/>
</dbReference>
<dbReference type="Proteomes" id="UP000292665">
    <property type="component" value="Unassembled WGS sequence"/>
</dbReference>
<proteinExistence type="predicted"/>
<gene>
    <name evidence="1" type="ORF">EAI93_06895</name>
</gene>
<organism evidence="1 2">
    <name type="scientific">[Ruminococcus] torques</name>
    <dbReference type="NCBI Taxonomy" id="33039"/>
    <lineage>
        <taxon>Bacteria</taxon>
        <taxon>Bacillati</taxon>
        <taxon>Bacillota</taxon>
        <taxon>Clostridia</taxon>
        <taxon>Lachnospirales</taxon>
        <taxon>Lachnospiraceae</taxon>
        <taxon>Mediterraneibacter</taxon>
    </lineage>
</organism>
<sequence>MKDILEKVAVSNGVTRDEVESEIQKAIKEAMKSRQPQAQRFWKEVSPDGQIPSVETVIALIVEQLNKRMCS</sequence>
<reference evidence="1 2" key="1">
    <citation type="journal article" date="2019" name="Science, e1252229">
        <title>Invertible promoters mediate bacterial phase variation, antibiotic resistance, and host adaptation in the gut.</title>
        <authorList>
            <person name="Jiang X."/>
            <person name="Hall A.B."/>
            <person name="Arthur T.D."/>
            <person name="Plichta D.R."/>
            <person name="Covington C.T."/>
            <person name="Poyet M."/>
            <person name="Crothers J."/>
            <person name="Moses P.L."/>
            <person name="Tolonen A.C."/>
            <person name="Vlamakis H."/>
            <person name="Alm E.J."/>
            <person name="Xavier R.J."/>
        </authorList>
    </citation>
    <scope>NUCLEOTIDE SEQUENCE [LARGE SCALE GENOMIC DNA]</scope>
    <source>
        <strain evidence="2">aa_0143</strain>
    </source>
</reference>
<dbReference type="AlphaFoldDB" id="A0A4Q5C8Y1"/>
<comment type="caution">
    <text evidence="1">The sequence shown here is derived from an EMBL/GenBank/DDBJ whole genome shotgun (WGS) entry which is preliminary data.</text>
</comment>
<dbReference type="Gene3D" id="1.10.10.10">
    <property type="entry name" value="Winged helix-like DNA-binding domain superfamily/Winged helix DNA-binding domain"/>
    <property type="match status" value="1"/>
</dbReference>
<evidence type="ECO:0008006" key="3">
    <source>
        <dbReference type="Google" id="ProtNLM"/>
    </source>
</evidence>